<keyword evidence="5" id="KW-1185">Reference proteome</keyword>
<comment type="caution">
    <text evidence="4">The sequence shown here is derived from an EMBL/GenBank/DDBJ whole genome shotgun (WGS) entry which is preliminary data.</text>
</comment>
<protein>
    <submittedName>
        <fullName evidence="4">Iron-containing alcohol dehydrogenase</fullName>
    </submittedName>
</protein>
<feature type="domain" description="Fe-containing alcohol dehydrogenase-like C-terminal" evidence="3">
    <location>
        <begin position="206"/>
        <end position="401"/>
    </location>
</feature>
<dbReference type="SUPFAM" id="SSF56796">
    <property type="entry name" value="Dehydroquinate synthase-like"/>
    <property type="match status" value="1"/>
</dbReference>
<proteinExistence type="predicted"/>
<evidence type="ECO:0000259" key="2">
    <source>
        <dbReference type="Pfam" id="PF00465"/>
    </source>
</evidence>
<keyword evidence="1" id="KW-0560">Oxidoreductase</keyword>
<evidence type="ECO:0000313" key="5">
    <source>
        <dbReference type="Proteomes" id="UP000289691"/>
    </source>
</evidence>
<evidence type="ECO:0000256" key="1">
    <source>
        <dbReference type="ARBA" id="ARBA00023002"/>
    </source>
</evidence>
<organism evidence="4 5">
    <name type="scientific">Halorientalis pallida</name>
    <dbReference type="NCBI Taxonomy" id="2479928"/>
    <lineage>
        <taxon>Archaea</taxon>
        <taxon>Methanobacteriati</taxon>
        <taxon>Methanobacteriota</taxon>
        <taxon>Stenosarchaea group</taxon>
        <taxon>Halobacteria</taxon>
        <taxon>Halobacteriales</taxon>
        <taxon>Haloarculaceae</taxon>
        <taxon>Halorientalis</taxon>
    </lineage>
</organism>
<dbReference type="CDD" id="cd14866">
    <property type="entry name" value="Fe-ADH-like"/>
    <property type="match status" value="1"/>
</dbReference>
<dbReference type="PANTHER" id="PTHR11496:SF83">
    <property type="entry name" value="HYDROXYACID-OXOACID TRANSHYDROGENASE, MITOCHONDRIAL"/>
    <property type="match status" value="1"/>
</dbReference>
<accession>A0A498L8B7</accession>
<dbReference type="GO" id="GO:0004022">
    <property type="term" value="F:alcohol dehydrogenase (NAD+) activity"/>
    <property type="evidence" value="ECO:0007669"/>
    <property type="project" value="TreeGrafter"/>
</dbReference>
<dbReference type="Gene3D" id="3.40.50.1970">
    <property type="match status" value="1"/>
</dbReference>
<feature type="domain" description="Alcohol dehydrogenase iron-type/glycerol dehydrogenase GldA" evidence="2">
    <location>
        <begin position="17"/>
        <end position="192"/>
    </location>
</feature>
<dbReference type="AlphaFoldDB" id="A0A498L8B7"/>
<reference evidence="4 5" key="1">
    <citation type="submission" date="2019-01" db="EMBL/GenBank/DDBJ databases">
        <title>Halorientalis sp. F13-25 a new haloarchaeum isolated from hypersaline water.</title>
        <authorList>
            <person name="Ana D.-V."/>
            <person name="Cristina S.-P."/>
            <person name="Antonio V."/>
        </authorList>
    </citation>
    <scope>NUCLEOTIDE SEQUENCE [LARGE SCALE GENOMIC DNA]</scope>
    <source>
        <strain evidence="4 5">F13-25</strain>
    </source>
</reference>
<dbReference type="Gene3D" id="1.20.1090.10">
    <property type="entry name" value="Dehydroquinate synthase-like - alpha domain"/>
    <property type="match status" value="1"/>
</dbReference>
<sequence>MEDDADGFRFAYDHGPIRYGRGCVDALADELAGTGADRALVVCGKTVGATSDVIDPVEDGLGEYHAATFAGTTPDKRLGSAVAGLEAMADVDADALVSLGGGSSLDVAKAIAVLSGREEGPDELAAELESTGTIATPEEVPPIVTVPTTLAGADLSMAAGITATPASGLVDEPVGGGLFGQGLMPAALLYDPTLFATTPTDVLAGSAMNGFDKAIEALYASTRTAVTDATAKRALELLSAGLPDLREDTDAALDPVVQGIVLAQYGASRPDGMTLSLLHAFGHGLTAGYPVQQGVAHAVVAPHALDYLFDHVDGRRRLLADGLGVDIVGASDDELADAVVSRVAEIRDALELPSSLREVDGIEQSDLHDIAAYTLNDSLMGYAPAELDPTVDDLERVLREAW</sequence>
<dbReference type="Pfam" id="PF00465">
    <property type="entry name" value="Fe-ADH"/>
    <property type="match status" value="1"/>
</dbReference>
<name>A0A498L8B7_9EURY</name>
<dbReference type="PANTHER" id="PTHR11496">
    <property type="entry name" value="ALCOHOL DEHYDROGENASE"/>
    <property type="match status" value="1"/>
</dbReference>
<dbReference type="InterPro" id="IPR056798">
    <property type="entry name" value="ADH_Fe_C"/>
</dbReference>
<dbReference type="Proteomes" id="UP000289691">
    <property type="component" value="Unassembled WGS sequence"/>
</dbReference>
<dbReference type="OrthoDB" id="57329at2157"/>
<gene>
    <name evidence="4" type="ORF">EAF64_01930</name>
</gene>
<dbReference type="EMBL" id="RDFA01000001">
    <property type="protein sequence ID" value="RXK51423.1"/>
    <property type="molecule type" value="Genomic_DNA"/>
</dbReference>
<dbReference type="InterPro" id="IPR001670">
    <property type="entry name" value="ADH_Fe/GldA"/>
</dbReference>
<dbReference type="GO" id="GO:0046872">
    <property type="term" value="F:metal ion binding"/>
    <property type="evidence" value="ECO:0007669"/>
    <property type="project" value="InterPro"/>
</dbReference>
<evidence type="ECO:0000259" key="3">
    <source>
        <dbReference type="Pfam" id="PF25137"/>
    </source>
</evidence>
<dbReference type="RefSeq" id="WP_129067288.1">
    <property type="nucleotide sequence ID" value="NZ_RDFA01000001.1"/>
</dbReference>
<dbReference type="Pfam" id="PF25137">
    <property type="entry name" value="ADH_Fe_C"/>
    <property type="match status" value="1"/>
</dbReference>
<evidence type="ECO:0000313" key="4">
    <source>
        <dbReference type="EMBL" id="RXK51423.1"/>
    </source>
</evidence>
<dbReference type="InterPro" id="IPR039697">
    <property type="entry name" value="Alcohol_dehydrogenase_Fe"/>
</dbReference>